<evidence type="ECO:0000313" key="11">
    <source>
        <dbReference type="EMBL" id="KPC53445.1"/>
    </source>
</evidence>
<evidence type="ECO:0000256" key="4">
    <source>
        <dbReference type="ARBA" id="ARBA00022692"/>
    </source>
</evidence>
<feature type="transmembrane region" description="Helical" evidence="7">
    <location>
        <begin position="167"/>
        <end position="189"/>
    </location>
</feature>
<accession>A0A0N0GP46</accession>
<keyword evidence="12" id="KW-1185">Reference proteome</keyword>
<dbReference type="AlphaFoldDB" id="A0A0N0GP46"/>
<dbReference type="InterPro" id="IPR006685">
    <property type="entry name" value="MscS_channel_2nd"/>
</dbReference>
<evidence type="ECO:0000259" key="10">
    <source>
        <dbReference type="Pfam" id="PF21088"/>
    </source>
</evidence>
<feature type="domain" description="Mechanosensitive ion channel transmembrane helices 2/3" evidence="10">
    <location>
        <begin position="218"/>
        <end position="254"/>
    </location>
</feature>
<evidence type="ECO:0000256" key="7">
    <source>
        <dbReference type="SAM" id="Phobius"/>
    </source>
</evidence>
<sequence length="449" mass="48954">MEQRHSLVVALVLDIKQHGWLTPEILSQAGVLALAFLFGIICSILLKPVIRRDPSRLGWLGEGVLRIVFPVVALLTAKIGMALLGLAFAPPFRLIAVADVLLLAMLNITVLTYLLGHVFQDAPWVPRWERRIGGIIWLAYALHVVGILPEIADALDDLSFHLGHQRISVLTILQGVASIAATMLVAMWLSRLIERRLMQARMLDASLRVMLTKISQTLLVVIAVVVALPLVGVDPSVLSVFGGALGVGLGLGLQKIASNYVSGFIILLDRSIRMGDMVQIADRQGVVTRLTARYIVLKSLDGTEALVPNDTLVTSTVVNQSYTDPNVFTKMTFAVGYESDLDLVLQILVDATRDIERIVQEPSPRGYVDSFGDSAVNVSVGFWLKDPENGSGGLKSDINLKVWRAFREHQINIPFNRLDVVHFEPSSKLAGDGNLQGVLTPQPSASSET</sequence>
<dbReference type="SUPFAM" id="SSF50182">
    <property type="entry name" value="Sm-like ribonucleoproteins"/>
    <property type="match status" value="1"/>
</dbReference>
<evidence type="ECO:0000256" key="3">
    <source>
        <dbReference type="ARBA" id="ARBA00022475"/>
    </source>
</evidence>
<comment type="subcellular location">
    <subcellularLocation>
        <location evidence="1">Cell membrane</location>
        <topology evidence="1">Multi-pass membrane protein</topology>
    </subcellularLocation>
</comment>
<dbReference type="Pfam" id="PF00924">
    <property type="entry name" value="MS_channel_2nd"/>
    <property type="match status" value="1"/>
</dbReference>
<dbReference type="Gene3D" id="1.10.287.1260">
    <property type="match status" value="1"/>
</dbReference>
<gene>
    <name evidence="11" type="primary">mscK</name>
    <name evidence="11" type="ORF">WG78_10170</name>
</gene>
<dbReference type="InterPro" id="IPR023408">
    <property type="entry name" value="MscS_beta-dom_sf"/>
</dbReference>
<evidence type="ECO:0000259" key="8">
    <source>
        <dbReference type="Pfam" id="PF00924"/>
    </source>
</evidence>
<dbReference type="SUPFAM" id="SSF82861">
    <property type="entry name" value="Mechanosensitive channel protein MscS (YggB), transmembrane region"/>
    <property type="match status" value="1"/>
</dbReference>
<evidence type="ECO:0000256" key="6">
    <source>
        <dbReference type="ARBA" id="ARBA00023136"/>
    </source>
</evidence>
<dbReference type="Proteomes" id="UP000037939">
    <property type="component" value="Unassembled WGS sequence"/>
</dbReference>
<feature type="transmembrane region" description="Helical" evidence="7">
    <location>
        <begin position="237"/>
        <end position="268"/>
    </location>
</feature>
<dbReference type="InterPro" id="IPR052702">
    <property type="entry name" value="MscS-like_channel"/>
</dbReference>
<evidence type="ECO:0000313" key="12">
    <source>
        <dbReference type="Proteomes" id="UP000037939"/>
    </source>
</evidence>
<dbReference type="PANTHER" id="PTHR30347:SF1">
    <property type="entry name" value="MECHANOSENSITIVE CHANNEL MSCK"/>
    <property type="match status" value="1"/>
</dbReference>
<dbReference type="Pfam" id="PF21088">
    <property type="entry name" value="MS_channel_1st"/>
    <property type="match status" value="1"/>
</dbReference>
<keyword evidence="5 7" id="KW-1133">Transmembrane helix</keyword>
<dbReference type="RefSeq" id="WP_053937675.1">
    <property type="nucleotide sequence ID" value="NZ_LAQT01000007.1"/>
</dbReference>
<evidence type="ECO:0000256" key="5">
    <source>
        <dbReference type="ARBA" id="ARBA00022989"/>
    </source>
</evidence>
<dbReference type="GO" id="GO:0005886">
    <property type="term" value="C:plasma membrane"/>
    <property type="evidence" value="ECO:0007669"/>
    <property type="project" value="UniProtKB-SubCell"/>
</dbReference>
<dbReference type="InterPro" id="IPR010920">
    <property type="entry name" value="LSM_dom_sf"/>
</dbReference>
<dbReference type="Gene3D" id="3.30.70.100">
    <property type="match status" value="1"/>
</dbReference>
<dbReference type="InterPro" id="IPR049278">
    <property type="entry name" value="MS_channel_C"/>
</dbReference>
<dbReference type="STRING" id="857265.WG78_10170"/>
<feature type="transmembrane region" description="Helical" evidence="7">
    <location>
        <begin position="67"/>
        <end position="88"/>
    </location>
</feature>
<organism evidence="11 12">
    <name type="scientific">Amantichitinum ursilacus</name>
    <dbReference type="NCBI Taxonomy" id="857265"/>
    <lineage>
        <taxon>Bacteria</taxon>
        <taxon>Pseudomonadati</taxon>
        <taxon>Pseudomonadota</taxon>
        <taxon>Betaproteobacteria</taxon>
        <taxon>Neisseriales</taxon>
        <taxon>Chitinibacteraceae</taxon>
        <taxon>Amantichitinum</taxon>
    </lineage>
</organism>
<evidence type="ECO:0000256" key="1">
    <source>
        <dbReference type="ARBA" id="ARBA00004651"/>
    </source>
</evidence>
<evidence type="ECO:0000259" key="9">
    <source>
        <dbReference type="Pfam" id="PF21082"/>
    </source>
</evidence>
<feature type="domain" description="Mechanosensitive ion channel MscS C-terminal" evidence="9">
    <location>
        <begin position="330"/>
        <end position="413"/>
    </location>
</feature>
<evidence type="ECO:0000256" key="2">
    <source>
        <dbReference type="ARBA" id="ARBA00008017"/>
    </source>
</evidence>
<dbReference type="InterPro" id="IPR011066">
    <property type="entry name" value="MscS_channel_C_sf"/>
</dbReference>
<dbReference type="Pfam" id="PF21082">
    <property type="entry name" value="MS_channel_3rd"/>
    <property type="match status" value="1"/>
</dbReference>
<proteinExistence type="inferred from homology"/>
<dbReference type="SUPFAM" id="SSF82689">
    <property type="entry name" value="Mechanosensitive channel protein MscS (YggB), C-terminal domain"/>
    <property type="match status" value="1"/>
</dbReference>
<feature type="domain" description="Mechanosensitive ion channel MscS" evidence="8">
    <location>
        <begin position="256"/>
        <end position="321"/>
    </location>
</feature>
<dbReference type="InterPro" id="IPR011014">
    <property type="entry name" value="MscS_channel_TM-2"/>
</dbReference>
<dbReference type="PANTHER" id="PTHR30347">
    <property type="entry name" value="POTASSIUM CHANNEL RELATED"/>
    <property type="match status" value="1"/>
</dbReference>
<feature type="transmembrane region" description="Helical" evidence="7">
    <location>
        <begin position="210"/>
        <end position="231"/>
    </location>
</feature>
<dbReference type="InterPro" id="IPR049142">
    <property type="entry name" value="MS_channel_1st"/>
</dbReference>
<protein>
    <submittedName>
        <fullName evidence="11">Mechanosensitive channel MscK</fullName>
    </submittedName>
</protein>
<dbReference type="GO" id="GO:0008381">
    <property type="term" value="F:mechanosensitive monoatomic ion channel activity"/>
    <property type="evidence" value="ECO:0007669"/>
    <property type="project" value="UniProtKB-ARBA"/>
</dbReference>
<name>A0A0N0GP46_9NEIS</name>
<comment type="caution">
    <text evidence="11">The sequence shown here is derived from an EMBL/GenBank/DDBJ whole genome shotgun (WGS) entry which is preliminary data.</text>
</comment>
<feature type="transmembrane region" description="Helical" evidence="7">
    <location>
        <begin position="25"/>
        <end position="46"/>
    </location>
</feature>
<dbReference type="PATRIC" id="fig|857265.3.peg.2089"/>
<keyword evidence="4 7" id="KW-0812">Transmembrane</keyword>
<feature type="transmembrane region" description="Helical" evidence="7">
    <location>
        <begin position="135"/>
        <end position="155"/>
    </location>
</feature>
<keyword evidence="6 7" id="KW-0472">Membrane</keyword>
<dbReference type="EMBL" id="LAQT01000007">
    <property type="protein sequence ID" value="KPC53445.1"/>
    <property type="molecule type" value="Genomic_DNA"/>
</dbReference>
<feature type="transmembrane region" description="Helical" evidence="7">
    <location>
        <begin position="94"/>
        <end position="115"/>
    </location>
</feature>
<dbReference type="OrthoDB" id="9809206at2"/>
<reference evidence="11 12" key="1">
    <citation type="submission" date="2015-07" db="EMBL/GenBank/DDBJ databases">
        <title>Draft genome sequence of the Amantichitinum ursilacus IGB-41, a new chitin-degrading bacterium.</title>
        <authorList>
            <person name="Kirstahler P."/>
            <person name="Guenther M."/>
            <person name="Grumaz C."/>
            <person name="Rupp S."/>
            <person name="Zibek S."/>
            <person name="Sohn K."/>
        </authorList>
    </citation>
    <scope>NUCLEOTIDE SEQUENCE [LARGE SCALE GENOMIC DNA]</scope>
    <source>
        <strain evidence="11 12">IGB-41</strain>
    </source>
</reference>
<comment type="similarity">
    <text evidence="2">Belongs to the MscS (TC 1.A.23) family.</text>
</comment>
<keyword evidence="3" id="KW-1003">Cell membrane</keyword>
<dbReference type="Gene3D" id="2.30.30.60">
    <property type="match status" value="1"/>
</dbReference>